<accession>A0A9P4UDI4</accession>
<evidence type="ECO:0000313" key="2">
    <source>
        <dbReference type="EMBL" id="KAF2445418.1"/>
    </source>
</evidence>
<feature type="transmembrane region" description="Helical" evidence="1">
    <location>
        <begin position="194"/>
        <end position="211"/>
    </location>
</feature>
<comment type="caution">
    <text evidence="2">The sequence shown here is derived from an EMBL/GenBank/DDBJ whole genome shotgun (WGS) entry which is preliminary data.</text>
</comment>
<dbReference type="OrthoDB" id="10527433at2759"/>
<gene>
    <name evidence="2" type="ORF">P171DRAFT_430843</name>
</gene>
<keyword evidence="3" id="KW-1185">Reference proteome</keyword>
<dbReference type="AlphaFoldDB" id="A0A9P4UDI4"/>
<keyword evidence="1" id="KW-0812">Transmembrane</keyword>
<organism evidence="2 3">
    <name type="scientific">Karstenula rhodostoma CBS 690.94</name>
    <dbReference type="NCBI Taxonomy" id="1392251"/>
    <lineage>
        <taxon>Eukaryota</taxon>
        <taxon>Fungi</taxon>
        <taxon>Dikarya</taxon>
        <taxon>Ascomycota</taxon>
        <taxon>Pezizomycotina</taxon>
        <taxon>Dothideomycetes</taxon>
        <taxon>Pleosporomycetidae</taxon>
        <taxon>Pleosporales</taxon>
        <taxon>Massarineae</taxon>
        <taxon>Didymosphaeriaceae</taxon>
        <taxon>Karstenula</taxon>
    </lineage>
</organism>
<sequence>MRLLSCPSIQHEELAESTLSEARSHCTFLLHTWENVEDTYQGPISHKDLSWKEGFGDTLTPTQSIQLRPGFDHPSDIMSSQACRVLKHIVAVTVGVLCTALLSDYSTFQRRGGGSFDSFFGSYLPSKEMTLFLYRGYAASHRQDPTKPWYAERPSLLFREPSPELLVAAVVAYHLALRRLHVALTSRSKFHTHILVIGWLLALLWAYIGAFDMLDTALVIMPVAVNISLFLSYLAGLRWAAAVSIRSGGDELSKNSMTKGNAALSSVC</sequence>
<feature type="transmembrane region" description="Helical" evidence="1">
    <location>
        <begin position="217"/>
        <end position="237"/>
    </location>
</feature>
<protein>
    <submittedName>
        <fullName evidence="2">Uncharacterized protein</fullName>
    </submittedName>
</protein>
<reference evidence="2" key="1">
    <citation type="journal article" date="2020" name="Stud. Mycol.">
        <title>101 Dothideomycetes genomes: a test case for predicting lifestyles and emergence of pathogens.</title>
        <authorList>
            <person name="Haridas S."/>
            <person name="Albert R."/>
            <person name="Binder M."/>
            <person name="Bloem J."/>
            <person name="Labutti K."/>
            <person name="Salamov A."/>
            <person name="Andreopoulos B."/>
            <person name="Baker S."/>
            <person name="Barry K."/>
            <person name="Bills G."/>
            <person name="Bluhm B."/>
            <person name="Cannon C."/>
            <person name="Castanera R."/>
            <person name="Culley D."/>
            <person name="Daum C."/>
            <person name="Ezra D."/>
            <person name="Gonzalez J."/>
            <person name="Henrissat B."/>
            <person name="Kuo A."/>
            <person name="Liang C."/>
            <person name="Lipzen A."/>
            <person name="Lutzoni F."/>
            <person name="Magnuson J."/>
            <person name="Mondo S."/>
            <person name="Nolan M."/>
            <person name="Ohm R."/>
            <person name="Pangilinan J."/>
            <person name="Park H.-J."/>
            <person name="Ramirez L."/>
            <person name="Alfaro M."/>
            <person name="Sun H."/>
            <person name="Tritt A."/>
            <person name="Yoshinaga Y."/>
            <person name="Zwiers L.-H."/>
            <person name="Turgeon B."/>
            <person name="Goodwin S."/>
            <person name="Spatafora J."/>
            <person name="Crous P."/>
            <person name="Grigoriev I."/>
        </authorList>
    </citation>
    <scope>NUCLEOTIDE SEQUENCE</scope>
    <source>
        <strain evidence="2">CBS 690.94</strain>
    </source>
</reference>
<dbReference type="Proteomes" id="UP000799764">
    <property type="component" value="Unassembled WGS sequence"/>
</dbReference>
<keyword evidence="1" id="KW-0472">Membrane</keyword>
<proteinExistence type="predicted"/>
<dbReference type="EMBL" id="MU001499">
    <property type="protein sequence ID" value="KAF2445418.1"/>
    <property type="molecule type" value="Genomic_DNA"/>
</dbReference>
<evidence type="ECO:0000256" key="1">
    <source>
        <dbReference type="SAM" id="Phobius"/>
    </source>
</evidence>
<name>A0A9P4UDI4_9PLEO</name>
<evidence type="ECO:0000313" key="3">
    <source>
        <dbReference type="Proteomes" id="UP000799764"/>
    </source>
</evidence>
<keyword evidence="1" id="KW-1133">Transmembrane helix</keyword>